<evidence type="ECO:0000313" key="10">
    <source>
        <dbReference type="EMBL" id="RUO43999.1"/>
    </source>
</evidence>
<feature type="domain" description="ABC transmembrane type-1" evidence="9">
    <location>
        <begin position="23"/>
        <end position="311"/>
    </location>
</feature>
<dbReference type="PANTHER" id="PTHR43394:SF1">
    <property type="entry name" value="ATP-BINDING CASSETTE SUB-FAMILY B MEMBER 10, MITOCHONDRIAL"/>
    <property type="match status" value="1"/>
</dbReference>
<dbReference type="InterPro" id="IPR003439">
    <property type="entry name" value="ABC_transporter-like_ATP-bd"/>
</dbReference>
<dbReference type="Gene3D" id="3.40.50.300">
    <property type="entry name" value="P-loop containing nucleotide triphosphate hydrolases"/>
    <property type="match status" value="1"/>
</dbReference>
<dbReference type="GO" id="GO:0016887">
    <property type="term" value="F:ATP hydrolysis activity"/>
    <property type="evidence" value="ECO:0007669"/>
    <property type="project" value="InterPro"/>
</dbReference>
<evidence type="ECO:0000256" key="5">
    <source>
        <dbReference type="ARBA" id="ARBA00022989"/>
    </source>
</evidence>
<dbReference type="Gene3D" id="1.20.1560.10">
    <property type="entry name" value="ABC transporter type 1, transmembrane domain"/>
    <property type="match status" value="1"/>
</dbReference>
<feature type="domain" description="ABC transporter" evidence="8">
    <location>
        <begin position="347"/>
        <end position="577"/>
    </location>
</feature>
<dbReference type="GO" id="GO:0015421">
    <property type="term" value="F:ABC-type oligopeptide transporter activity"/>
    <property type="evidence" value="ECO:0007669"/>
    <property type="project" value="TreeGrafter"/>
</dbReference>
<evidence type="ECO:0000259" key="8">
    <source>
        <dbReference type="PROSITE" id="PS50893"/>
    </source>
</evidence>
<dbReference type="PROSITE" id="PS50893">
    <property type="entry name" value="ABC_TRANSPORTER_2"/>
    <property type="match status" value="1"/>
</dbReference>
<dbReference type="InterPro" id="IPR039421">
    <property type="entry name" value="Type_1_exporter"/>
</dbReference>
<name>A0A432X9G3_9GAMM</name>
<dbReference type="InterPro" id="IPR027417">
    <property type="entry name" value="P-loop_NTPase"/>
</dbReference>
<evidence type="ECO:0000259" key="9">
    <source>
        <dbReference type="PROSITE" id="PS50929"/>
    </source>
</evidence>
<feature type="transmembrane region" description="Helical" evidence="7">
    <location>
        <begin position="45"/>
        <end position="65"/>
    </location>
</feature>
<dbReference type="GO" id="GO:0005524">
    <property type="term" value="F:ATP binding"/>
    <property type="evidence" value="ECO:0007669"/>
    <property type="project" value="UniProtKB-KW"/>
</dbReference>
<reference evidence="10 11" key="1">
    <citation type="journal article" date="2011" name="Front. Microbiol.">
        <title>Genomic signatures of strain selection and enhancement in Bacillus atrophaeus var. globigii, a historical biowarfare simulant.</title>
        <authorList>
            <person name="Gibbons H.S."/>
            <person name="Broomall S.M."/>
            <person name="McNew L.A."/>
            <person name="Daligault H."/>
            <person name="Chapman C."/>
            <person name="Bruce D."/>
            <person name="Karavis M."/>
            <person name="Krepps M."/>
            <person name="McGregor P.A."/>
            <person name="Hong C."/>
            <person name="Park K.H."/>
            <person name="Akmal A."/>
            <person name="Feldman A."/>
            <person name="Lin J.S."/>
            <person name="Chang W.E."/>
            <person name="Higgs B.W."/>
            <person name="Demirev P."/>
            <person name="Lindquist J."/>
            <person name="Liem A."/>
            <person name="Fochler E."/>
            <person name="Read T.D."/>
            <person name="Tapia R."/>
            <person name="Johnson S."/>
            <person name="Bishop-Lilly K.A."/>
            <person name="Detter C."/>
            <person name="Han C."/>
            <person name="Sozhamannan S."/>
            <person name="Rosenzweig C.N."/>
            <person name="Skowronski E.W."/>
        </authorList>
    </citation>
    <scope>NUCLEOTIDE SEQUENCE [LARGE SCALE GENOMIC DNA]</scope>
    <source>
        <strain evidence="10 11">AIT1</strain>
    </source>
</reference>
<dbReference type="PROSITE" id="PS00211">
    <property type="entry name" value="ABC_TRANSPORTER_1"/>
    <property type="match status" value="1"/>
</dbReference>
<gene>
    <name evidence="10" type="primary">cydC</name>
    <name evidence="10" type="ORF">CWE15_02115</name>
</gene>
<dbReference type="Proteomes" id="UP000286976">
    <property type="component" value="Unassembled WGS sequence"/>
</dbReference>
<dbReference type="RefSeq" id="WP_126756395.1">
    <property type="nucleotide sequence ID" value="NZ_PIPQ01000001.1"/>
</dbReference>
<dbReference type="InterPro" id="IPR036640">
    <property type="entry name" value="ABC1_TM_sf"/>
</dbReference>
<dbReference type="InterPro" id="IPR003593">
    <property type="entry name" value="AAA+_ATPase"/>
</dbReference>
<dbReference type="InterPro" id="IPR017871">
    <property type="entry name" value="ABC_transporter-like_CS"/>
</dbReference>
<keyword evidence="4" id="KW-0067">ATP-binding</keyword>
<comment type="subcellular location">
    <subcellularLocation>
        <location evidence="1">Cell membrane</location>
        <topology evidence="1">Multi-pass membrane protein</topology>
    </subcellularLocation>
</comment>
<feature type="transmembrane region" description="Helical" evidence="7">
    <location>
        <begin position="255"/>
        <end position="274"/>
    </location>
</feature>
<evidence type="ECO:0000256" key="7">
    <source>
        <dbReference type="SAM" id="Phobius"/>
    </source>
</evidence>
<dbReference type="GO" id="GO:0034775">
    <property type="term" value="P:glutathione transmembrane transport"/>
    <property type="evidence" value="ECO:0007669"/>
    <property type="project" value="InterPro"/>
</dbReference>
<dbReference type="InterPro" id="IPR011527">
    <property type="entry name" value="ABC1_TM_dom"/>
</dbReference>
<evidence type="ECO:0000256" key="4">
    <source>
        <dbReference type="ARBA" id="ARBA00022840"/>
    </source>
</evidence>
<dbReference type="InterPro" id="IPR014223">
    <property type="entry name" value="ABC_CydC/D"/>
</dbReference>
<feature type="transmembrane region" description="Helical" evidence="7">
    <location>
        <begin position="138"/>
        <end position="162"/>
    </location>
</feature>
<dbReference type="AlphaFoldDB" id="A0A432X9G3"/>
<feature type="transmembrane region" description="Helical" evidence="7">
    <location>
        <begin position="21"/>
        <end position="39"/>
    </location>
</feature>
<accession>A0A432X9G3</accession>
<dbReference type="PROSITE" id="PS50929">
    <property type="entry name" value="ABC_TM1F"/>
    <property type="match status" value="1"/>
</dbReference>
<evidence type="ECO:0000256" key="6">
    <source>
        <dbReference type="ARBA" id="ARBA00023136"/>
    </source>
</evidence>
<dbReference type="SUPFAM" id="SSF52540">
    <property type="entry name" value="P-loop containing nucleoside triphosphate hydrolases"/>
    <property type="match status" value="1"/>
</dbReference>
<sequence length="577" mass="64849">MKHSWQLLKPWLQALQPARKKLVLGFLFSLLAAFSGIGLLALSGWFITASAFAGVLGFGVLVNIYTPGAGIRLFAVTRTVGRYLERLIQHDAVLKIQTLWRVKLFSQLSQRDVRWLHGQQTSLLIHRLTRNLDVLDMLWLRFLTPLASAVLLTSAVVIFVAIWTPMLALGLVFLLLLIGLFGVVLPLRVSLRYAQKEQHADEMTRHIALDFVDGLPELVAWGLGQQYQERLLAQQKLFHQVRQQRLQRMHICQSVMQVLHQVAVLLTAVVSVNLWQEQQLSGPVAVMLPITVLALGDLIMPLATQANTWGDILYAAKQLNGWALKPNESLQPHDLSEPSIPHQSDGLLLAPVYIEQRQRVLFDMRYWHVPQGMHVAICAPSGEGKSSLADHIASLIKSDTLGVYWKGDSLESLEVNQRTQLISYLTQRNHIVNGTLWENLRLANPKLTEQDAWQVLHWVALDTWVHALPKGLDTWLGEQGELMSGGQARRLALARVLLTDPALVLLDEPFTGVDNATQSLIKVRIQSWLQGRTVIYFAHDTNVLPGTHKQYRLVNKQLSEYCLKGLAHESNEHPGGV</sequence>
<comment type="caution">
    <text evidence="10">The sequence shown here is derived from an EMBL/GenBank/DDBJ whole genome shotgun (WGS) entry which is preliminary data.</text>
</comment>
<feature type="transmembrane region" description="Helical" evidence="7">
    <location>
        <begin position="168"/>
        <end position="187"/>
    </location>
</feature>
<evidence type="ECO:0000256" key="1">
    <source>
        <dbReference type="ARBA" id="ARBA00004651"/>
    </source>
</evidence>
<dbReference type="Pfam" id="PF00005">
    <property type="entry name" value="ABC_tran"/>
    <property type="match status" value="1"/>
</dbReference>
<keyword evidence="6 7" id="KW-0472">Membrane</keyword>
<dbReference type="Pfam" id="PF00664">
    <property type="entry name" value="ABC_membrane"/>
    <property type="match status" value="1"/>
</dbReference>
<evidence type="ECO:0000313" key="11">
    <source>
        <dbReference type="Proteomes" id="UP000286976"/>
    </source>
</evidence>
<dbReference type="NCBIfam" id="TIGR02868">
    <property type="entry name" value="CydC"/>
    <property type="match status" value="1"/>
</dbReference>
<evidence type="ECO:0000256" key="3">
    <source>
        <dbReference type="ARBA" id="ARBA00022741"/>
    </source>
</evidence>
<organism evidence="10 11">
    <name type="scientific">Aliidiomarina taiwanensis</name>
    <dbReference type="NCBI Taxonomy" id="946228"/>
    <lineage>
        <taxon>Bacteria</taxon>
        <taxon>Pseudomonadati</taxon>
        <taxon>Pseudomonadota</taxon>
        <taxon>Gammaproteobacteria</taxon>
        <taxon>Alteromonadales</taxon>
        <taxon>Idiomarinaceae</taxon>
        <taxon>Aliidiomarina</taxon>
    </lineage>
</organism>
<keyword evidence="2 7" id="KW-0812">Transmembrane</keyword>
<keyword evidence="5 7" id="KW-1133">Transmembrane helix</keyword>
<dbReference type="PANTHER" id="PTHR43394">
    <property type="entry name" value="ATP-DEPENDENT PERMEASE MDL1, MITOCHONDRIAL"/>
    <property type="match status" value="1"/>
</dbReference>
<dbReference type="GO" id="GO:0005886">
    <property type="term" value="C:plasma membrane"/>
    <property type="evidence" value="ECO:0007669"/>
    <property type="project" value="UniProtKB-SubCell"/>
</dbReference>
<keyword evidence="11" id="KW-1185">Reference proteome</keyword>
<keyword evidence="3" id="KW-0547">Nucleotide-binding</keyword>
<dbReference type="SUPFAM" id="SSF90123">
    <property type="entry name" value="ABC transporter transmembrane region"/>
    <property type="match status" value="1"/>
</dbReference>
<proteinExistence type="predicted"/>
<dbReference type="GO" id="GO:0045454">
    <property type="term" value="P:cell redox homeostasis"/>
    <property type="evidence" value="ECO:0007669"/>
    <property type="project" value="InterPro"/>
</dbReference>
<protein>
    <submittedName>
        <fullName evidence="10">Thiol reductant ABC exporter subunit CydC</fullName>
    </submittedName>
</protein>
<dbReference type="OrthoDB" id="9802264at2"/>
<evidence type="ECO:0000256" key="2">
    <source>
        <dbReference type="ARBA" id="ARBA00022692"/>
    </source>
</evidence>
<dbReference type="EMBL" id="PIPQ01000001">
    <property type="protein sequence ID" value="RUO43999.1"/>
    <property type="molecule type" value="Genomic_DNA"/>
</dbReference>
<dbReference type="SMART" id="SM00382">
    <property type="entry name" value="AAA"/>
    <property type="match status" value="1"/>
</dbReference>